<feature type="compositionally biased region" description="Basic and acidic residues" evidence="1">
    <location>
        <begin position="61"/>
        <end position="79"/>
    </location>
</feature>
<feature type="compositionally biased region" description="Basic and acidic residues" evidence="1">
    <location>
        <begin position="322"/>
        <end position="342"/>
    </location>
</feature>
<dbReference type="EMBL" id="AGNL01046410">
    <property type="protein sequence ID" value="EJK47982.1"/>
    <property type="molecule type" value="Genomic_DNA"/>
</dbReference>
<protein>
    <submittedName>
        <fullName evidence="2">Uncharacterized protein</fullName>
    </submittedName>
</protein>
<feature type="compositionally biased region" description="Basic residues" evidence="1">
    <location>
        <begin position="1"/>
        <end position="16"/>
    </location>
</feature>
<proteinExistence type="predicted"/>
<dbReference type="Proteomes" id="UP000266841">
    <property type="component" value="Unassembled WGS sequence"/>
</dbReference>
<feature type="compositionally biased region" description="Basic and acidic residues" evidence="1">
    <location>
        <begin position="86"/>
        <end position="112"/>
    </location>
</feature>
<feature type="region of interest" description="Disordered" evidence="1">
    <location>
        <begin position="1"/>
        <end position="432"/>
    </location>
</feature>
<comment type="caution">
    <text evidence="2">The sequence shown here is derived from an EMBL/GenBank/DDBJ whole genome shotgun (WGS) entry which is preliminary data.</text>
</comment>
<feature type="compositionally biased region" description="Basic and acidic residues" evidence="1">
    <location>
        <begin position="228"/>
        <end position="238"/>
    </location>
</feature>
<evidence type="ECO:0000313" key="2">
    <source>
        <dbReference type="EMBL" id="EJK47982.1"/>
    </source>
</evidence>
<feature type="compositionally biased region" description="Acidic residues" evidence="1">
    <location>
        <begin position="119"/>
        <end position="135"/>
    </location>
</feature>
<reference evidence="2 3" key="1">
    <citation type="journal article" date="2012" name="Genome Biol.">
        <title>Genome and low-iron response of an oceanic diatom adapted to chronic iron limitation.</title>
        <authorList>
            <person name="Lommer M."/>
            <person name="Specht M."/>
            <person name="Roy A.S."/>
            <person name="Kraemer L."/>
            <person name="Andreson R."/>
            <person name="Gutowska M.A."/>
            <person name="Wolf J."/>
            <person name="Bergner S.V."/>
            <person name="Schilhabel M.B."/>
            <person name="Klostermeier U.C."/>
            <person name="Beiko R.G."/>
            <person name="Rosenstiel P."/>
            <person name="Hippler M."/>
            <person name="Laroche J."/>
        </authorList>
    </citation>
    <scope>NUCLEOTIDE SEQUENCE [LARGE SCALE GENOMIC DNA]</scope>
    <source>
        <strain evidence="2 3">CCMP1005</strain>
    </source>
</reference>
<feature type="compositionally biased region" description="Basic and acidic residues" evidence="1">
    <location>
        <begin position="409"/>
        <end position="422"/>
    </location>
</feature>
<feature type="compositionally biased region" description="Acidic residues" evidence="1">
    <location>
        <begin position="51"/>
        <end position="60"/>
    </location>
</feature>
<feature type="compositionally biased region" description="Basic and acidic residues" evidence="1">
    <location>
        <begin position="301"/>
        <end position="312"/>
    </location>
</feature>
<feature type="compositionally biased region" description="Basic and acidic residues" evidence="1">
    <location>
        <begin position="136"/>
        <end position="152"/>
    </location>
</feature>
<dbReference type="AlphaFoldDB" id="K0RML8"/>
<name>K0RML8_THAOC</name>
<evidence type="ECO:0000256" key="1">
    <source>
        <dbReference type="SAM" id="MobiDB-lite"/>
    </source>
</evidence>
<sequence>MPKEPKKKVSMGRSTRHAPLGQVMHDDETRGRYAVSRKSHMDRRRDGGDRDGDDGGESELLDERTSRRILELSRDQQREVEEEEAEAQRRDHLRSSRKNDKQTKKGGKDRQRTARFVDSSDEESEEEEEIEEEEIMEPRGYHNEQDRGEGGHGSRRRNGPGRRRGGTADARSAAEGGPGLHRHRQAPDALHVGPPSQGVQGHTVPAQLGGGAVPHPAGPLDSPGHVRGHPDLRVEPEPAHGTAVLQPGPARRGPRRHTRQPEAQLPLLHGPEEERVQARGVLQGDTAAAVPGGMHAQGGGHRGERPPARVDTRPPLGRRHTQAGEHDRVQRSRLDIHPHPPEQEVLPPRPRGDEPGRPLREVRRRPRRRAAGALAPGAAGVRAAVQERAGEGGQGPPAGTDEGPQPPQDHGRGTEGAVRERGVQGGEGGRPRTPWRCESCRLSLWVAGLHPRSVTHYSWTHPWEASILIFFQTRLQAVLLKSNCISRSLAVVVYDPCQLDHLVEFHTSSGYEPK</sequence>
<gene>
    <name evidence="2" type="ORF">THAOC_33259</name>
</gene>
<organism evidence="2 3">
    <name type="scientific">Thalassiosira oceanica</name>
    <name type="common">Marine diatom</name>
    <dbReference type="NCBI Taxonomy" id="159749"/>
    <lineage>
        <taxon>Eukaryota</taxon>
        <taxon>Sar</taxon>
        <taxon>Stramenopiles</taxon>
        <taxon>Ochrophyta</taxon>
        <taxon>Bacillariophyta</taxon>
        <taxon>Coscinodiscophyceae</taxon>
        <taxon>Thalassiosirophycidae</taxon>
        <taxon>Thalassiosirales</taxon>
        <taxon>Thalassiosiraceae</taxon>
        <taxon>Thalassiosira</taxon>
    </lineage>
</organism>
<dbReference type="OMA" id="THPWEAS"/>
<accession>K0RML8</accession>
<feature type="compositionally biased region" description="Low complexity" evidence="1">
    <location>
        <begin position="371"/>
        <end position="384"/>
    </location>
</feature>
<feature type="compositionally biased region" description="Basic residues" evidence="1">
    <location>
        <begin position="153"/>
        <end position="165"/>
    </location>
</feature>
<feature type="compositionally biased region" description="Basic and acidic residues" evidence="1">
    <location>
        <begin position="350"/>
        <end position="361"/>
    </location>
</feature>
<dbReference type="OrthoDB" id="2192561at2759"/>
<keyword evidence="3" id="KW-1185">Reference proteome</keyword>
<evidence type="ECO:0000313" key="3">
    <source>
        <dbReference type="Proteomes" id="UP000266841"/>
    </source>
</evidence>